<proteinExistence type="predicted"/>
<organism evidence="1 2">
    <name type="scientific">Acaulospora colombiana</name>
    <dbReference type="NCBI Taxonomy" id="27376"/>
    <lineage>
        <taxon>Eukaryota</taxon>
        <taxon>Fungi</taxon>
        <taxon>Fungi incertae sedis</taxon>
        <taxon>Mucoromycota</taxon>
        <taxon>Glomeromycotina</taxon>
        <taxon>Glomeromycetes</taxon>
        <taxon>Diversisporales</taxon>
        <taxon>Acaulosporaceae</taxon>
        <taxon>Acaulospora</taxon>
    </lineage>
</organism>
<dbReference type="EMBL" id="CAJVPT010011309">
    <property type="protein sequence ID" value="CAG8578366.1"/>
    <property type="molecule type" value="Genomic_DNA"/>
</dbReference>
<dbReference type="Proteomes" id="UP000789525">
    <property type="component" value="Unassembled WGS sequence"/>
</dbReference>
<evidence type="ECO:0000313" key="1">
    <source>
        <dbReference type="EMBL" id="CAG8578366.1"/>
    </source>
</evidence>
<gene>
    <name evidence="1" type="ORF">ACOLOM_LOCUS5872</name>
</gene>
<name>A0ACA9M994_9GLOM</name>
<protein>
    <submittedName>
        <fullName evidence="1">2647_t:CDS:1</fullName>
    </submittedName>
</protein>
<comment type="caution">
    <text evidence="1">The sequence shown here is derived from an EMBL/GenBank/DDBJ whole genome shotgun (WGS) entry which is preliminary data.</text>
</comment>
<evidence type="ECO:0000313" key="2">
    <source>
        <dbReference type="Proteomes" id="UP000789525"/>
    </source>
</evidence>
<sequence>MSSRAIQVWFQNRRAKVKRDAQESKNAAKMNKPKKLTLAAGYCQEKRITDFDSIRSTSPTSSVPSYTNSPTDSKSKADLSTQIMVRPNTQSLANISFALTSSTKNHRGENVQSTYYPQTISSSNNNNMNNDNSGECDSATGLLQQEGYWNAHASWNGDRSTCPTAFFDPESGSLTNDQRFGTSPALEISPLSEQIFDPFYQSSSGPYYWPNGRQEILTSPAGLGVEISTGPNSTPIQSSASSSKFENLSSTISTPPLTSVFPTNFTTPIWATSFVTNINQTEDSNESRIQPISPSIESSSLHISVESSDSQNYSHEDSFLPSTGDIHVKETITAKNTHNSQSPYSSGFDREKPPSVEDDGEIDVWEDLYQQ</sequence>
<reference evidence="1" key="1">
    <citation type="submission" date="2021-06" db="EMBL/GenBank/DDBJ databases">
        <authorList>
            <person name="Kallberg Y."/>
            <person name="Tangrot J."/>
            <person name="Rosling A."/>
        </authorList>
    </citation>
    <scope>NUCLEOTIDE SEQUENCE</scope>
    <source>
        <strain evidence="1">CL356</strain>
    </source>
</reference>
<accession>A0ACA9M994</accession>
<keyword evidence="2" id="KW-1185">Reference proteome</keyword>